<feature type="region of interest" description="Disordered" evidence="7">
    <location>
        <begin position="186"/>
        <end position="289"/>
    </location>
</feature>
<feature type="transmembrane region" description="Helical" evidence="8">
    <location>
        <begin position="161"/>
        <end position="178"/>
    </location>
</feature>
<comment type="similarity">
    <text evidence="2">Belongs to the chromate ion transporter (CHR) (TC 2.A.51) family.</text>
</comment>
<name>A0A542ZPJ4_RARFA</name>
<keyword evidence="5 8" id="KW-1133">Transmembrane helix</keyword>
<dbReference type="PANTHER" id="PTHR33567">
    <property type="entry name" value="CHROMATE ION TRANSPORTER (EUROFUNG)"/>
    <property type="match status" value="1"/>
</dbReference>
<dbReference type="EMBL" id="VFOS01000002">
    <property type="protein sequence ID" value="TQL62130.1"/>
    <property type="molecule type" value="Genomic_DNA"/>
</dbReference>
<dbReference type="PANTHER" id="PTHR33567:SF3">
    <property type="entry name" value="CHROMATE ION TRANSPORTER (EUROFUNG)"/>
    <property type="match status" value="1"/>
</dbReference>
<dbReference type="InterPro" id="IPR014047">
    <property type="entry name" value="Chr_Tranpt_l_chain"/>
</dbReference>
<evidence type="ECO:0000256" key="6">
    <source>
        <dbReference type="ARBA" id="ARBA00023136"/>
    </source>
</evidence>
<evidence type="ECO:0000256" key="1">
    <source>
        <dbReference type="ARBA" id="ARBA00004651"/>
    </source>
</evidence>
<feature type="transmembrane region" description="Helical" evidence="8">
    <location>
        <begin position="106"/>
        <end position="127"/>
    </location>
</feature>
<dbReference type="InterPro" id="IPR003370">
    <property type="entry name" value="Chromate_transpt"/>
</dbReference>
<evidence type="ECO:0000313" key="10">
    <source>
        <dbReference type="Proteomes" id="UP000315389"/>
    </source>
</evidence>
<dbReference type="PIRSF" id="PIRSF004810">
    <property type="entry name" value="ChrA"/>
    <property type="match status" value="1"/>
</dbReference>
<evidence type="ECO:0000256" key="4">
    <source>
        <dbReference type="ARBA" id="ARBA00022692"/>
    </source>
</evidence>
<dbReference type="AlphaFoldDB" id="A0A542ZPJ4"/>
<reference evidence="9 10" key="1">
    <citation type="submission" date="2019-06" db="EMBL/GenBank/DDBJ databases">
        <title>Sequencing the genomes of 1000 actinobacteria strains.</title>
        <authorList>
            <person name="Klenk H.-P."/>
        </authorList>
    </citation>
    <scope>NUCLEOTIDE SEQUENCE [LARGE SCALE GENOMIC DNA]</scope>
    <source>
        <strain evidence="9 10">DSM 4813</strain>
    </source>
</reference>
<feature type="transmembrane region" description="Helical" evidence="8">
    <location>
        <begin position="396"/>
        <end position="418"/>
    </location>
</feature>
<feature type="compositionally biased region" description="Basic residues" evidence="7">
    <location>
        <begin position="186"/>
        <end position="196"/>
    </location>
</feature>
<dbReference type="GO" id="GO:0015109">
    <property type="term" value="F:chromate transmembrane transporter activity"/>
    <property type="evidence" value="ECO:0007669"/>
    <property type="project" value="InterPro"/>
</dbReference>
<accession>A0A542ZPJ4</accession>
<feature type="transmembrane region" description="Helical" evidence="8">
    <location>
        <begin position="430"/>
        <end position="448"/>
    </location>
</feature>
<sequence>MNSVFRVFLRLGLTSFGGPIAHLGYFREEFVGRRRWLRDEDFAGAVALSQFLPGASSSQVGMLVGLGRRGMTGLIAAWIGFTLPSAALMIGAGYASQTWATSENSAVAGAISGLKAVAAAVVLQAVIQMGRVLTPDAQRLAVAASAAALVLLWPVPWIHVAVVVVSGLLGFASGLPQRRGAAVRRFRKRSNLRKPPSHAPVGSRSTSMASTEAVEVGETIGSPAPGDTTEGAAPGDTTEGAAPGDTTEGAAPGDTTEGAAPGDTTEGATVSGSAEALDRTSGSPDGTRSFRLVVSPRLATLAAAMFGFLLVALPIAVRLTGDGTVRLIDACFRAGSLVFGGGHVVLPLLESATVPSGMVDSSTFMAGYGTAQALPGPLFSFAAYLGTVSTVGPGGALGGLIALVAIFLPSALLVIAAIPLWERLRANPAAGRAVAAVGAAVVGLLAAACYDPVIVTGVTSWTTAAIALGSFVLLVSRRVPVWLIVAGAAGAGLALR</sequence>
<dbReference type="Pfam" id="PF02417">
    <property type="entry name" value="Chromate_transp"/>
    <property type="match status" value="2"/>
</dbReference>
<feature type="transmembrane region" description="Helical" evidence="8">
    <location>
        <begin position="298"/>
        <end position="317"/>
    </location>
</feature>
<evidence type="ECO:0000256" key="2">
    <source>
        <dbReference type="ARBA" id="ARBA00005262"/>
    </source>
</evidence>
<evidence type="ECO:0000256" key="5">
    <source>
        <dbReference type="ARBA" id="ARBA00022989"/>
    </source>
</evidence>
<keyword evidence="6 8" id="KW-0472">Membrane</keyword>
<evidence type="ECO:0000256" key="7">
    <source>
        <dbReference type="SAM" id="MobiDB-lite"/>
    </source>
</evidence>
<organism evidence="9 10">
    <name type="scientific">Rarobacter faecitabidus</name>
    <dbReference type="NCBI Taxonomy" id="13243"/>
    <lineage>
        <taxon>Bacteria</taxon>
        <taxon>Bacillati</taxon>
        <taxon>Actinomycetota</taxon>
        <taxon>Actinomycetes</taxon>
        <taxon>Micrococcales</taxon>
        <taxon>Rarobacteraceae</taxon>
        <taxon>Rarobacter</taxon>
    </lineage>
</organism>
<keyword evidence="3" id="KW-1003">Cell membrane</keyword>
<evidence type="ECO:0000256" key="3">
    <source>
        <dbReference type="ARBA" id="ARBA00022475"/>
    </source>
</evidence>
<protein>
    <submittedName>
        <fullName evidence="9">Putative chromate ion transporter</fullName>
    </submittedName>
</protein>
<gene>
    <name evidence="9" type="ORF">FB461_1767</name>
</gene>
<feature type="transmembrane region" description="Helical" evidence="8">
    <location>
        <begin position="73"/>
        <end position="94"/>
    </location>
</feature>
<dbReference type="GO" id="GO:0005886">
    <property type="term" value="C:plasma membrane"/>
    <property type="evidence" value="ECO:0007669"/>
    <property type="project" value="UniProtKB-SubCell"/>
</dbReference>
<feature type="transmembrane region" description="Helical" evidence="8">
    <location>
        <begin position="7"/>
        <end position="25"/>
    </location>
</feature>
<evidence type="ECO:0000313" key="9">
    <source>
        <dbReference type="EMBL" id="TQL62130.1"/>
    </source>
</evidence>
<keyword evidence="4 8" id="KW-0812">Transmembrane</keyword>
<feature type="transmembrane region" description="Helical" evidence="8">
    <location>
        <begin position="454"/>
        <end position="474"/>
    </location>
</feature>
<proteinExistence type="inferred from homology"/>
<comment type="subcellular location">
    <subcellularLocation>
        <location evidence="1">Cell membrane</location>
        <topology evidence="1">Multi-pass membrane protein</topology>
    </subcellularLocation>
</comment>
<evidence type="ECO:0000256" key="8">
    <source>
        <dbReference type="SAM" id="Phobius"/>
    </source>
</evidence>
<comment type="caution">
    <text evidence="9">The sequence shown here is derived from an EMBL/GenBank/DDBJ whole genome shotgun (WGS) entry which is preliminary data.</text>
</comment>
<dbReference type="RefSeq" id="WP_246046158.1">
    <property type="nucleotide sequence ID" value="NZ_VFOS01000002.1"/>
</dbReference>
<dbReference type="Proteomes" id="UP000315389">
    <property type="component" value="Unassembled WGS sequence"/>
</dbReference>
<keyword evidence="10" id="KW-1185">Reference proteome</keyword>